<dbReference type="CDD" id="cd03214">
    <property type="entry name" value="ABC_Iron-Siderophores_B12_Hemin"/>
    <property type="match status" value="1"/>
</dbReference>
<dbReference type="AlphaFoldDB" id="A0A8J7SF57"/>
<dbReference type="EMBL" id="JAEHHL010000001">
    <property type="protein sequence ID" value="MBK0398255.1"/>
    <property type="molecule type" value="Genomic_DNA"/>
</dbReference>
<keyword evidence="4" id="KW-1278">Translocase</keyword>
<name>A0A8J7SF57_9RHOB</name>
<dbReference type="Pfam" id="PF00005">
    <property type="entry name" value="ABC_tran"/>
    <property type="match status" value="1"/>
</dbReference>
<dbReference type="Proteomes" id="UP000655420">
    <property type="component" value="Unassembled WGS sequence"/>
</dbReference>
<organism evidence="7 8">
    <name type="scientific">Thermohalobaculum xanthum</name>
    <dbReference type="NCBI Taxonomy" id="2753746"/>
    <lineage>
        <taxon>Bacteria</taxon>
        <taxon>Pseudomonadati</taxon>
        <taxon>Pseudomonadota</taxon>
        <taxon>Alphaproteobacteria</taxon>
        <taxon>Rhodobacterales</taxon>
        <taxon>Paracoccaceae</taxon>
        <taxon>Thermohalobaculum</taxon>
    </lineage>
</organism>
<keyword evidence="8" id="KW-1185">Reference proteome</keyword>
<dbReference type="GO" id="GO:0005524">
    <property type="term" value="F:ATP binding"/>
    <property type="evidence" value="ECO:0007669"/>
    <property type="project" value="UniProtKB-KW"/>
</dbReference>
<evidence type="ECO:0000256" key="2">
    <source>
        <dbReference type="ARBA" id="ARBA00022741"/>
    </source>
</evidence>
<keyword evidence="3 7" id="KW-0067">ATP-binding</keyword>
<reference evidence="7" key="1">
    <citation type="submission" date="2020-12" db="EMBL/GenBank/DDBJ databases">
        <title>Bacterial taxonomy.</title>
        <authorList>
            <person name="Pan X."/>
        </authorList>
    </citation>
    <scope>NUCLEOTIDE SEQUENCE</scope>
    <source>
        <strain evidence="7">M0105</strain>
    </source>
</reference>
<comment type="function">
    <text evidence="5">Part of the ABC transporter complex HmuTUV involved in hemin import. Responsible for energy coupling to the transport system.</text>
</comment>
<dbReference type="PANTHER" id="PTHR42794:SF1">
    <property type="entry name" value="HEMIN IMPORT ATP-BINDING PROTEIN HMUV"/>
    <property type="match status" value="1"/>
</dbReference>
<dbReference type="InterPro" id="IPR003439">
    <property type="entry name" value="ABC_transporter-like_ATP-bd"/>
</dbReference>
<dbReference type="GO" id="GO:0016887">
    <property type="term" value="F:ATP hydrolysis activity"/>
    <property type="evidence" value="ECO:0007669"/>
    <property type="project" value="InterPro"/>
</dbReference>
<protein>
    <submittedName>
        <fullName evidence="7">ATP-binding cassette domain-containing protein</fullName>
    </submittedName>
</protein>
<evidence type="ECO:0000256" key="1">
    <source>
        <dbReference type="ARBA" id="ARBA00022448"/>
    </source>
</evidence>
<evidence type="ECO:0000256" key="5">
    <source>
        <dbReference type="ARBA" id="ARBA00037066"/>
    </source>
</evidence>
<dbReference type="RefSeq" id="WP_200607143.1">
    <property type="nucleotide sequence ID" value="NZ_JAEHHL010000001.1"/>
</dbReference>
<evidence type="ECO:0000256" key="3">
    <source>
        <dbReference type="ARBA" id="ARBA00022840"/>
    </source>
</evidence>
<dbReference type="SMART" id="SM00382">
    <property type="entry name" value="AAA"/>
    <property type="match status" value="1"/>
</dbReference>
<dbReference type="InterPro" id="IPR003593">
    <property type="entry name" value="AAA+_ATPase"/>
</dbReference>
<sequence>MLEAREVSLSRGGREVLGGVSLSVRMGEIVAVAGPNGAGKSTLLGCLSGALVPSAGTVRIDGDVPHHLDPAMLARRRAVLDQSPGTEVAFPVADLVALGIPREIPTDMARGIVAGALAALGLARDARRPVTTLSGGERHRAHMARVIAQLMAGRALGGGRWLLLDEPTASLDFAHQVAVLRAAREAAAGGGVLIVLHDLTLAARVADRIVLMRSGRVEADGPPREVLTAARLSQLYGHPVALAEGPDGAPAVIPVIGQHSKGDSQCLSQ</sequence>
<dbReference type="PROSITE" id="PS50893">
    <property type="entry name" value="ABC_TRANSPORTER_2"/>
    <property type="match status" value="1"/>
</dbReference>
<evidence type="ECO:0000259" key="6">
    <source>
        <dbReference type="PROSITE" id="PS50893"/>
    </source>
</evidence>
<accession>A0A8J7SF57</accession>
<evidence type="ECO:0000313" key="8">
    <source>
        <dbReference type="Proteomes" id="UP000655420"/>
    </source>
</evidence>
<dbReference type="PANTHER" id="PTHR42794">
    <property type="entry name" value="HEMIN IMPORT ATP-BINDING PROTEIN HMUV"/>
    <property type="match status" value="1"/>
</dbReference>
<dbReference type="SUPFAM" id="SSF52540">
    <property type="entry name" value="P-loop containing nucleoside triphosphate hydrolases"/>
    <property type="match status" value="1"/>
</dbReference>
<keyword evidence="1" id="KW-0813">Transport</keyword>
<gene>
    <name evidence="7" type="ORF">H0I76_03555</name>
</gene>
<dbReference type="Gene3D" id="3.40.50.300">
    <property type="entry name" value="P-loop containing nucleotide triphosphate hydrolases"/>
    <property type="match status" value="1"/>
</dbReference>
<feature type="domain" description="ABC transporter" evidence="6">
    <location>
        <begin position="2"/>
        <end position="239"/>
    </location>
</feature>
<dbReference type="InterPro" id="IPR027417">
    <property type="entry name" value="P-loop_NTPase"/>
</dbReference>
<evidence type="ECO:0000256" key="4">
    <source>
        <dbReference type="ARBA" id="ARBA00022967"/>
    </source>
</evidence>
<comment type="caution">
    <text evidence="7">The sequence shown here is derived from an EMBL/GenBank/DDBJ whole genome shotgun (WGS) entry which is preliminary data.</text>
</comment>
<proteinExistence type="predicted"/>
<evidence type="ECO:0000313" key="7">
    <source>
        <dbReference type="EMBL" id="MBK0398255.1"/>
    </source>
</evidence>
<keyword evidence="2" id="KW-0547">Nucleotide-binding</keyword>